<organism evidence="1 2">
    <name type="scientific">Sclerotinia sclerotiorum (strain ATCC 18683 / 1980 / Ss-1)</name>
    <name type="common">White mold</name>
    <name type="synonym">Whetzelinia sclerotiorum</name>
    <dbReference type="NCBI Taxonomy" id="665079"/>
    <lineage>
        <taxon>Eukaryota</taxon>
        <taxon>Fungi</taxon>
        <taxon>Dikarya</taxon>
        <taxon>Ascomycota</taxon>
        <taxon>Pezizomycotina</taxon>
        <taxon>Leotiomycetes</taxon>
        <taxon>Helotiales</taxon>
        <taxon>Sclerotiniaceae</taxon>
        <taxon>Sclerotinia</taxon>
    </lineage>
</organism>
<dbReference type="AlphaFoldDB" id="A7EHF8"/>
<dbReference type="EMBL" id="CH476625">
    <property type="protein sequence ID" value="EDO02274.1"/>
    <property type="molecule type" value="Genomic_DNA"/>
</dbReference>
<reference evidence="2" key="1">
    <citation type="journal article" date="2011" name="PLoS Genet.">
        <title>Genomic analysis of the necrotrophic fungal pathogens Sclerotinia sclerotiorum and Botrytis cinerea.</title>
        <authorList>
            <person name="Amselem J."/>
            <person name="Cuomo C.A."/>
            <person name="van Kan J.A."/>
            <person name="Viaud M."/>
            <person name="Benito E.P."/>
            <person name="Couloux A."/>
            <person name="Coutinho P.M."/>
            <person name="de Vries R.P."/>
            <person name="Dyer P.S."/>
            <person name="Fillinger S."/>
            <person name="Fournier E."/>
            <person name="Gout L."/>
            <person name="Hahn M."/>
            <person name="Kohn L."/>
            <person name="Lapalu N."/>
            <person name="Plummer K.M."/>
            <person name="Pradier J.M."/>
            <person name="Quevillon E."/>
            <person name="Sharon A."/>
            <person name="Simon A."/>
            <person name="ten Have A."/>
            <person name="Tudzynski B."/>
            <person name="Tudzynski P."/>
            <person name="Wincker P."/>
            <person name="Andrew M."/>
            <person name="Anthouard V."/>
            <person name="Beever R.E."/>
            <person name="Beffa R."/>
            <person name="Benoit I."/>
            <person name="Bouzid O."/>
            <person name="Brault B."/>
            <person name="Chen Z."/>
            <person name="Choquer M."/>
            <person name="Collemare J."/>
            <person name="Cotton P."/>
            <person name="Danchin E.G."/>
            <person name="Da Silva C."/>
            <person name="Gautier A."/>
            <person name="Giraud C."/>
            <person name="Giraud T."/>
            <person name="Gonzalez C."/>
            <person name="Grossetete S."/>
            <person name="Guldener U."/>
            <person name="Henrissat B."/>
            <person name="Howlett B.J."/>
            <person name="Kodira C."/>
            <person name="Kretschmer M."/>
            <person name="Lappartient A."/>
            <person name="Leroch M."/>
            <person name="Levis C."/>
            <person name="Mauceli E."/>
            <person name="Neuveglise C."/>
            <person name="Oeser B."/>
            <person name="Pearson M."/>
            <person name="Poulain J."/>
            <person name="Poussereau N."/>
            <person name="Quesneville H."/>
            <person name="Rascle C."/>
            <person name="Schumacher J."/>
            <person name="Segurens B."/>
            <person name="Sexton A."/>
            <person name="Silva E."/>
            <person name="Sirven C."/>
            <person name="Soanes D.M."/>
            <person name="Talbot N.J."/>
            <person name="Templeton M."/>
            <person name="Yandava C."/>
            <person name="Yarden O."/>
            <person name="Zeng Q."/>
            <person name="Rollins J.A."/>
            <person name="Lebrun M.H."/>
            <person name="Dickman M."/>
        </authorList>
    </citation>
    <scope>NUCLEOTIDE SEQUENCE [LARGE SCALE GENOMIC DNA]</scope>
    <source>
        <strain evidence="2">ATCC 18683 / 1980 / Ss-1</strain>
    </source>
</reference>
<sequence length="78" mass="8836">MYKAVYAHVSYNGRPNIKSFFTFAAKRAKGKRENYIAVWAVSPYGRKIWAEDGSSDSRGALRGTKTQPIKIIAQLWVL</sequence>
<dbReference type="KEGG" id="ssl:SS1G_04750"/>
<protein>
    <submittedName>
        <fullName evidence="1">Uncharacterized protein</fullName>
    </submittedName>
</protein>
<accession>A7EHF8</accession>
<evidence type="ECO:0000313" key="1">
    <source>
        <dbReference type="EMBL" id="EDO02274.1"/>
    </source>
</evidence>
<dbReference type="RefSeq" id="XP_001594942.1">
    <property type="nucleotide sequence ID" value="XM_001594892.1"/>
</dbReference>
<dbReference type="HOGENOM" id="CLU_2623477_0_0_1"/>
<keyword evidence="2" id="KW-1185">Reference proteome</keyword>
<dbReference type="GeneID" id="5490483"/>
<proteinExistence type="predicted"/>
<name>A7EHF8_SCLS1</name>
<dbReference type="InParanoid" id="A7EHF8"/>
<gene>
    <name evidence="1" type="ORF">SS1G_04750</name>
</gene>
<evidence type="ECO:0000313" key="2">
    <source>
        <dbReference type="Proteomes" id="UP000001312"/>
    </source>
</evidence>
<dbReference type="Proteomes" id="UP000001312">
    <property type="component" value="Unassembled WGS sequence"/>
</dbReference>